<comment type="caution">
    <text evidence="1">The sequence shown here is derived from an EMBL/GenBank/DDBJ whole genome shotgun (WGS) entry which is preliminary data.</text>
</comment>
<evidence type="ECO:0000313" key="2">
    <source>
        <dbReference type="Proteomes" id="UP001396334"/>
    </source>
</evidence>
<gene>
    <name evidence="1" type="ORF">V6N11_075135</name>
</gene>
<evidence type="ECO:0000313" key="1">
    <source>
        <dbReference type="EMBL" id="KAK9008233.1"/>
    </source>
</evidence>
<organism evidence="1 2">
    <name type="scientific">Hibiscus sabdariffa</name>
    <name type="common">roselle</name>
    <dbReference type="NCBI Taxonomy" id="183260"/>
    <lineage>
        <taxon>Eukaryota</taxon>
        <taxon>Viridiplantae</taxon>
        <taxon>Streptophyta</taxon>
        <taxon>Embryophyta</taxon>
        <taxon>Tracheophyta</taxon>
        <taxon>Spermatophyta</taxon>
        <taxon>Magnoliopsida</taxon>
        <taxon>eudicotyledons</taxon>
        <taxon>Gunneridae</taxon>
        <taxon>Pentapetalae</taxon>
        <taxon>rosids</taxon>
        <taxon>malvids</taxon>
        <taxon>Malvales</taxon>
        <taxon>Malvaceae</taxon>
        <taxon>Malvoideae</taxon>
        <taxon>Hibiscus</taxon>
    </lineage>
</organism>
<dbReference type="EMBL" id="JBBPBN010000026">
    <property type="protein sequence ID" value="KAK9008233.1"/>
    <property type="molecule type" value="Genomic_DNA"/>
</dbReference>
<reference evidence="1 2" key="1">
    <citation type="journal article" date="2024" name="G3 (Bethesda)">
        <title>Genome assembly of Hibiscus sabdariffa L. provides insights into metabolisms of medicinal natural products.</title>
        <authorList>
            <person name="Kim T."/>
        </authorList>
    </citation>
    <scope>NUCLEOTIDE SEQUENCE [LARGE SCALE GENOMIC DNA]</scope>
    <source>
        <strain evidence="1">TK-2024</strain>
        <tissue evidence="1">Old leaves</tissue>
    </source>
</reference>
<accession>A0ABR2R5M0</accession>
<name>A0ABR2R5M0_9ROSI</name>
<sequence>MPRSLKIPLEEFGTVLERSRRTLHTITVAFNMPGRRGLCASSDAVPISHPPLQVGWFCASSDAGCSLGEGRETCGG</sequence>
<protein>
    <submittedName>
        <fullName evidence="1">Uncharacterized protein</fullName>
    </submittedName>
</protein>
<keyword evidence="2" id="KW-1185">Reference proteome</keyword>
<dbReference type="Proteomes" id="UP001396334">
    <property type="component" value="Unassembled WGS sequence"/>
</dbReference>
<proteinExistence type="predicted"/>